<comment type="caution">
    <text evidence="1">The sequence shown here is derived from an EMBL/GenBank/DDBJ whole genome shotgun (WGS) entry which is preliminary data.</text>
</comment>
<evidence type="ECO:0000313" key="2">
    <source>
        <dbReference type="Proteomes" id="UP000747542"/>
    </source>
</evidence>
<proteinExistence type="predicted"/>
<dbReference type="AlphaFoldDB" id="A0A8J5KM47"/>
<name>A0A8J5KM47_HOMAM</name>
<sequence>MQNEPQIVQCTHEEADTRIFVHVAHMVSVGYKVMVRTMDSDVVRLVVSVAAKLDTEIWVAFGTGNNFHYIAAQLIAESLGYEKTRALPVFHAFTDCDTVSSFNFR</sequence>
<accession>A0A8J5KM47</accession>
<dbReference type="EMBL" id="JAHLQT010014436">
    <property type="protein sequence ID" value="KAG7170274.1"/>
    <property type="molecule type" value="Genomic_DNA"/>
</dbReference>
<reference evidence="1" key="1">
    <citation type="journal article" date="2021" name="Sci. Adv.">
        <title>The American lobster genome reveals insights on longevity, neural, and immune adaptations.</title>
        <authorList>
            <person name="Polinski J.M."/>
            <person name="Zimin A.V."/>
            <person name="Clark K.F."/>
            <person name="Kohn A.B."/>
            <person name="Sadowski N."/>
            <person name="Timp W."/>
            <person name="Ptitsyn A."/>
            <person name="Khanna P."/>
            <person name="Romanova D.Y."/>
            <person name="Williams P."/>
            <person name="Greenwood S.J."/>
            <person name="Moroz L.L."/>
            <person name="Walt D.R."/>
            <person name="Bodnar A.G."/>
        </authorList>
    </citation>
    <scope>NUCLEOTIDE SEQUENCE</scope>
    <source>
        <strain evidence="1">GMGI-L3</strain>
    </source>
</reference>
<organism evidence="1 2">
    <name type="scientific">Homarus americanus</name>
    <name type="common">American lobster</name>
    <dbReference type="NCBI Taxonomy" id="6706"/>
    <lineage>
        <taxon>Eukaryota</taxon>
        <taxon>Metazoa</taxon>
        <taxon>Ecdysozoa</taxon>
        <taxon>Arthropoda</taxon>
        <taxon>Crustacea</taxon>
        <taxon>Multicrustacea</taxon>
        <taxon>Malacostraca</taxon>
        <taxon>Eumalacostraca</taxon>
        <taxon>Eucarida</taxon>
        <taxon>Decapoda</taxon>
        <taxon>Pleocyemata</taxon>
        <taxon>Astacidea</taxon>
        <taxon>Nephropoidea</taxon>
        <taxon>Nephropidae</taxon>
        <taxon>Homarus</taxon>
    </lineage>
</organism>
<evidence type="ECO:0000313" key="1">
    <source>
        <dbReference type="EMBL" id="KAG7170274.1"/>
    </source>
</evidence>
<dbReference type="Proteomes" id="UP000747542">
    <property type="component" value="Unassembled WGS sequence"/>
</dbReference>
<protein>
    <submittedName>
        <fullName evidence="1">Uncharacterized protein</fullName>
    </submittedName>
</protein>
<gene>
    <name evidence="1" type="ORF">Hamer_G016077</name>
</gene>
<keyword evidence="2" id="KW-1185">Reference proteome</keyword>